<sequence>MGNARVPSFQTVHFVVFEIGHIGVHSHVARPCKSSFTFPTPVYAGASPCYFERLDHGQWAWSCRALLLNSQFQPRFLDMGVSHARVVLIDLPTAMSNGHGDLSQPLFKENFALFSHDRVSSRGVSTS</sequence>
<evidence type="ECO:0000313" key="2">
    <source>
        <dbReference type="Proteomes" id="UP000239757"/>
    </source>
</evidence>
<organism evidence="1 2">
    <name type="scientific">Gossypium barbadense</name>
    <name type="common">Sea Island cotton</name>
    <name type="synonym">Hibiscus barbadensis</name>
    <dbReference type="NCBI Taxonomy" id="3634"/>
    <lineage>
        <taxon>Eukaryota</taxon>
        <taxon>Viridiplantae</taxon>
        <taxon>Streptophyta</taxon>
        <taxon>Embryophyta</taxon>
        <taxon>Tracheophyta</taxon>
        <taxon>Spermatophyta</taxon>
        <taxon>Magnoliopsida</taxon>
        <taxon>eudicotyledons</taxon>
        <taxon>Gunneridae</taxon>
        <taxon>Pentapetalae</taxon>
        <taxon>rosids</taxon>
        <taxon>malvids</taxon>
        <taxon>Malvales</taxon>
        <taxon>Malvaceae</taxon>
        <taxon>Malvoideae</taxon>
        <taxon>Gossypium</taxon>
    </lineage>
</organism>
<gene>
    <name evidence="1" type="ORF">GOBAR_AA21729</name>
</gene>
<proteinExistence type="predicted"/>
<evidence type="ECO:0000313" key="1">
    <source>
        <dbReference type="EMBL" id="PPR98937.1"/>
    </source>
</evidence>
<dbReference type="Proteomes" id="UP000239757">
    <property type="component" value="Unassembled WGS sequence"/>
</dbReference>
<protein>
    <submittedName>
        <fullName evidence="1">Uncharacterized protein</fullName>
    </submittedName>
</protein>
<accession>A0A2P5X6G7</accession>
<dbReference type="AlphaFoldDB" id="A0A2P5X6G7"/>
<reference evidence="1 2" key="1">
    <citation type="submission" date="2015-01" db="EMBL/GenBank/DDBJ databases">
        <title>Genome of allotetraploid Gossypium barbadense reveals genomic plasticity and fiber elongation in cotton evolution.</title>
        <authorList>
            <person name="Chen X."/>
            <person name="Liu X."/>
            <person name="Zhao B."/>
            <person name="Zheng H."/>
            <person name="Hu Y."/>
            <person name="Lu G."/>
            <person name="Yang C."/>
            <person name="Chen J."/>
            <person name="Shan C."/>
            <person name="Zhang L."/>
            <person name="Zhou Y."/>
            <person name="Wang L."/>
            <person name="Guo W."/>
            <person name="Bai Y."/>
            <person name="Ruan J."/>
            <person name="Shangguan X."/>
            <person name="Mao Y."/>
            <person name="Jiang J."/>
            <person name="Zhu Y."/>
            <person name="Lei J."/>
            <person name="Kang H."/>
            <person name="Chen S."/>
            <person name="He X."/>
            <person name="Wang R."/>
            <person name="Wang Y."/>
            <person name="Chen J."/>
            <person name="Wang L."/>
            <person name="Yu S."/>
            <person name="Wang B."/>
            <person name="Wei J."/>
            <person name="Song S."/>
            <person name="Lu X."/>
            <person name="Gao Z."/>
            <person name="Gu W."/>
            <person name="Deng X."/>
            <person name="Ma D."/>
            <person name="Wang S."/>
            <person name="Liang W."/>
            <person name="Fang L."/>
            <person name="Cai C."/>
            <person name="Zhu X."/>
            <person name="Zhou B."/>
            <person name="Zhang Y."/>
            <person name="Chen Z."/>
            <person name="Xu S."/>
            <person name="Zhu R."/>
            <person name="Wang S."/>
            <person name="Zhang T."/>
            <person name="Zhao G."/>
        </authorList>
    </citation>
    <scope>NUCLEOTIDE SEQUENCE [LARGE SCALE GENOMIC DNA]</scope>
    <source>
        <strain evidence="2">cv. Xinhai21</strain>
        <tissue evidence="1">Leaf</tissue>
    </source>
</reference>
<dbReference type="EMBL" id="KZ665563">
    <property type="protein sequence ID" value="PPR98937.1"/>
    <property type="molecule type" value="Genomic_DNA"/>
</dbReference>
<name>A0A2P5X6G7_GOSBA</name>